<dbReference type="EMBL" id="CAXJRC010000040">
    <property type="protein sequence ID" value="CAL2107478.1"/>
    <property type="molecule type" value="Genomic_DNA"/>
</dbReference>
<feature type="transmembrane region" description="Helical" evidence="1">
    <location>
        <begin position="91"/>
        <end position="111"/>
    </location>
</feature>
<protein>
    <submittedName>
        <fullName evidence="2">Uncharacterized protein</fullName>
    </submittedName>
</protein>
<evidence type="ECO:0000256" key="1">
    <source>
        <dbReference type="SAM" id="Phobius"/>
    </source>
</evidence>
<sequence length="181" mass="21311">MKLKTQETRITSLDKVKILFLSSILIISITSPFWHIYFEKNATDGIFGFRSFRSFLYSFGTHFILFGFSVFMYWVLQLIPNLNDKIKTAKYIANIGIGMYCAVSIYYLLYIFINTSNSPYPDYFYEIAFTSVSLLSSFIIYQVFKQLERTKEAVRKNEDERKKFVETSLEFIKEINESIAK</sequence>
<proteinExistence type="predicted"/>
<keyword evidence="3" id="KW-1185">Reference proteome</keyword>
<keyword evidence="1" id="KW-0812">Transmembrane</keyword>
<feature type="transmembrane region" description="Helical" evidence="1">
    <location>
        <begin position="57"/>
        <end position="79"/>
    </location>
</feature>
<dbReference type="Proteomes" id="UP001497602">
    <property type="component" value="Unassembled WGS sequence"/>
</dbReference>
<name>A0ABP1FAU0_9FLAO</name>
<gene>
    <name evidence="2" type="ORF">T190115A13A_460004</name>
</gene>
<feature type="transmembrane region" description="Helical" evidence="1">
    <location>
        <begin position="123"/>
        <end position="144"/>
    </location>
</feature>
<keyword evidence="1" id="KW-0472">Membrane</keyword>
<dbReference type="RefSeq" id="WP_348739089.1">
    <property type="nucleotide sequence ID" value="NZ_CAXJRC010000040.1"/>
</dbReference>
<evidence type="ECO:0000313" key="2">
    <source>
        <dbReference type="EMBL" id="CAL2107478.1"/>
    </source>
</evidence>
<accession>A0ABP1FAU0</accession>
<keyword evidence="1" id="KW-1133">Transmembrane helix</keyword>
<organism evidence="2 3">
    <name type="scientific">Tenacibaculum vairaonense</name>
    <dbReference type="NCBI Taxonomy" id="3137860"/>
    <lineage>
        <taxon>Bacteria</taxon>
        <taxon>Pseudomonadati</taxon>
        <taxon>Bacteroidota</taxon>
        <taxon>Flavobacteriia</taxon>
        <taxon>Flavobacteriales</taxon>
        <taxon>Flavobacteriaceae</taxon>
        <taxon>Tenacibaculum</taxon>
    </lineage>
</organism>
<reference evidence="2 3" key="1">
    <citation type="submission" date="2024-05" db="EMBL/GenBank/DDBJ databases">
        <authorList>
            <person name="Duchaud E."/>
        </authorList>
    </citation>
    <scope>NUCLEOTIDE SEQUENCE [LARGE SCALE GENOMIC DNA]</scope>
    <source>
        <strain evidence="2">Ena-SAMPLE-TAB-13-05-2024-13:56:06:370-140305</strain>
    </source>
</reference>
<evidence type="ECO:0000313" key="3">
    <source>
        <dbReference type="Proteomes" id="UP001497602"/>
    </source>
</evidence>
<feature type="transmembrane region" description="Helical" evidence="1">
    <location>
        <begin position="18"/>
        <end position="37"/>
    </location>
</feature>
<comment type="caution">
    <text evidence="2">The sequence shown here is derived from an EMBL/GenBank/DDBJ whole genome shotgun (WGS) entry which is preliminary data.</text>
</comment>